<feature type="compositionally biased region" description="Basic and acidic residues" evidence="1">
    <location>
        <begin position="7"/>
        <end position="32"/>
    </location>
</feature>
<dbReference type="Proteomes" id="UP000794436">
    <property type="component" value="Unassembled WGS sequence"/>
</dbReference>
<dbReference type="InterPro" id="IPR027417">
    <property type="entry name" value="P-loop_NTPase"/>
</dbReference>
<reference evidence="2" key="1">
    <citation type="submission" date="2019-03" db="EMBL/GenBank/DDBJ databases">
        <title>Long read genome sequence of the mycoparasitic Pythium oligandrum ATCC 38472 isolated from sugarbeet rhizosphere.</title>
        <authorList>
            <person name="Gaulin E."/>
        </authorList>
    </citation>
    <scope>NUCLEOTIDE SEQUENCE</scope>
    <source>
        <strain evidence="2">ATCC 38472_TT</strain>
    </source>
</reference>
<dbReference type="SMART" id="SM00015">
    <property type="entry name" value="IQ"/>
    <property type="match status" value="3"/>
</dbReference>
<keyword evidence="3" id="KW-1185">Reference proteome</keyword>
<gene>
    <name evidence="2" type="ORF">Poli38472_011534</name>
</gene>
<dbReference type="InterPro" id="IPR019734">
    <property type="entry name" value="TPR_rpt"/>
</dbReference>
<organism evidence="2 3">
    <name type="scientific">Pythium oligandrum</name>
    <name type="common">Mycoparasitic fungus</name>
    <dbReference type="NCBI Taxonomy" id="41045"/>
    <lineage>
        <taxon>Eukaryota</taxon>
        <taxon>Sar</taxon>
        <taxon>Stramenopiles</taxon>
        <taxon>Oomycota</taxon>
        <taxon>Peronosporomycetes</taxon>
        <taxon>Pythiales</taxon>
        <taxon>Pythiaceae</taxon>
        <taxon>Pythium</taxon>
    </lineage>
</organism>
<dbReference type="EMBL" id="SPLM01000039">
    <property type="protein sequence ID" value="TMW64654.1"/>
    <property type="molecule type" value="Genomic_DNA"/>
</dbReference>
<proteinExistence type="predicted"/>
<sequence length="1538" mass="162773">MRRRLKEKLPSKVDTSFHGDDERHGRDEERLLPDVVPAPRDDEQRNGTPRIKGANHAAPLRPSVPNFRAFSPSNSETRRVLDLRDKKKHRCIWLAPDEGDQIVVRPPPLDGEHYGSITMSRFGQDVITKMMRADALSVQLEKNARFMDAVHTYEQSSKMLNRCIQKRSEAQDVTPEEVKWLRVDYEIRCVQLVALCLLGARRSDAVVDNTPFLLLKKAEELTARDGLHYCKRLVQRVGVYQGMAGYYKKQKKLQAALQAAEKAIRINEKLPIRDRIPIAFFLTACLHGLLGDPSNAGLMYIECLNLSQAQQTSDASAIGESYHIHRAAALHNMAIEWANLHMPDQCREALASAMEIGVNQLPRSHPVVTRILETYKIMRQNFLFNDTADSPPRSIVRSQIEQESVSGTKIQAIWRGKAERARYYQMKENAVYLQAVLRGFITRRVLAEQQESAVKIQSHIRRSICVKQYRASLDAIVEKRRLSEVAEVSAQQQTETETKIDSDTTEKGEKHTNQNIDTQSLGAEEIPLDQATDEDTSGTEIDFSSDIDLHMTQCVPPSDHTSDSAIIETGPVTDTLPATSESKHPEIKATVSGLVSSVEDASIAPPEEPVEEVSAVVVEAVDADVSSVVSGLVSSVEDASIAPPEEPVEEVSAVVVEAVDADVSSVVSGLVSSVEDASIAPPEEPVEEVSAVVVEAVDADVSSVVSGLVSSVEDASIAPPEEPVEEVSAVVVEAVDADVSSVVSGLVSSVEDASIAPPEEPVEEVSAVVVEAVDADVSSVVSGLVSSVEDASIAPPEEPVEEVSAVVVEAVDADVSSVVSGLVSSVEDASIAPPEEPVEEVSAVVVEAVDADVSSVVSGLVSSVEDASIAPPEEPVEEVSAVVVEAVDADVSSVVSGLVSSVEDASIAPPEEPVEEVSAVVVEAVDADVSSVVSGLVSSVEDASIAPPEEPVEEVSAVVVEAVDADVSSVVSGLVSSVEDASIAPPEEPVEEVSAVVVEAVDADVSSVVSGLVSSVEDASIAPPEEPVEEVSAVVVEAVDADVSSVVSGLVSSVEDASIAPPEEPVEEVSAVVVEAVDADVSSVVSGLVSSVEDASIAPPEEPVEEVSAVVVEAVDADVSSVVSGLVSSVEDASIAPPEEPVEEVSAVVVEAVDADVSSVVSGLVSSVEDASIAPPEEPVEEVSAVVVEAVDADVSSVVSGLVSSVEDASIAPPEEPVEEVSAVVVEAVDADVSSVVSGLVSSVEDASIAPPEEPVEEVSAVVVEAVDADVSSVVSGLVSSVEDASIAPPEEPVEEVSVAADVLVPVSDAWSELAFVEVDDSPAGARRHALEIEVDVSRPAWSSPSPKGEGKMDNMRLKVAGRMASLNDAYFDELIGSCVGSLDDINDGLSEIFGALMADDERAVSNSFDSPDQTWAFPLTDTQDADQSEVTIAPSISHDDPIPDVAEATSNLDVNESNRVSVIERTTSNPVESGPQMRLPPTPAQAIGWNPLTQDRDRLVRNVVSLYVYSTMQYALLEAVNQREEQALEEQEGKERQ</sequence>
<dbReference type="Pfam" id="PF00612">
    <property type="entry name" value="IQ"/>
    <property type="match status" value="1"/>
</dbReference>
<protein>
    <submittedName>
        <fullName evidence="2">Uncharacterized protein</fullName>
    </submittedName>
</protein>
<dbReference type="Gene3D" id="1.20.5.190">
    <property type="match status" value="1"/>
</dbReference>
<dbReference type="SUPFAM" id="SSF48452">
    <property type="entry name" value="TPR-like"/>
    <property type="match status" value="1"/>
</dbReference>
<evidence type="ECO:0000256" key="1">
    <source>
        <dbReference type="SAM" id="MobiDB-lite"/>
    </source>
</evidence>
<evidence type="ECO:0000313" key="3">
    <source>
        <dbReference type="Proteomes" id="UP000794436"/>
    </source>
</evidence>
<feature type="region of interest" description="Disordered" evidence="1">
    <location>
        <begin position="485"/>
        <end position="524"/>
    </location>
</feature>
<dbReference type="Gene3D" id="1.25.40.10">
    <property type="entry name" value="Tetratricopeptide repeat domain"/>
    <property type="match status" value="1"/>
</dbReference>
<dbReference type="InterPro" id="IPR011990">
    <property type="entry name" value="TPR-like_helical_dom_sf"/>
</dbReference>
<dbReference type="SMART" id="SM00028">
    <property type="entry name" value="TPR"/>
    <property type="match status" value="2"/>
</dbReference>
<dbReference type="PROSITE" id="PS50096">
    <property type="entry name" value="IQ"/>
    <property type="match status" value="2"/>
</dbReference>
<dbReference type="OrthoDB" id="2148418at2759"/>
<dbReference type="InterPro" id="IPR000048">
    <property type="entry name" value="IQ_motif_EF-hand-BS"/>
</dbReference>
<feature type="region of interest" description="Disordered" evidence="1">
    <location>
        <begin position="1"/>
        <end position="71"/>
    </location>
</feature>
<name>A0A8K1CKC3_PYTOL</name>
<accession>A0A8K1CKC3</accession>
<feature type="compositionally biased region" description="Basic and acidic residues" evidence="1">
    <location>
        <begin position="496"/>
        <end position="512"/>
    </location>
</feature>
<evidence type="ECO:0000313" key="2">
    <source>
        <dbReference type="EMBL" id="TMW64654.1"/>
    </source>
</evidence>
<comment type="caution">
    <text evidence="2">The sequence shown here is derived from an EMBL/GenBank/DDBJ whole genome shotgun (WGS) entry which is preliminary data.</text>
</comment>
<dbReference type="SUPFAM" id="SSF52540">
    <property type="entry name" value="P-loop containing nucleoside triphosphate hydrolases"/>
    <property type="match status" value="1"/>
</dbReference>